<gene>
    <name evidence="4" type="ORF">QBC35DRAFT_450312</name>
</gene>
<evidence type="ECO:0000256" key="2">
    <source>
        <dbReference type="ARBA" id="ARBA00023002"/>
    </source>
</evidence>
<name>A0AAN7AKL1_9PEZI</name>
<dbReference type="PRINTS" id="PR00080">
    <property type="entry name" value="SDRFAMILY"/>
</dbReference>
<dbReference type="InterPro" id="IPR002347">
    <property type="entry name" value="SDR_fam"/>
</dbReference>
<evidence type="ECO:0000313" key="5">
    <source>
        <dbReference type="Proteomes" id="UP001302126"/>
    </source>
</evidence>
<proteinExistence type="inferred from homology"/>
<dbReference type="Proteomes" id="UP001302126">
    <property type="component" value="Unassembled WGS sequence"/>
</dbReference>
<dbReference type="CDD" id="cd05374">
    <property type="entry name" value="17beta-HSD-like_SDR_c"/>
    <property type="match status" value="1"/>
</dbReference>
<evidence type="ECO:0000313" key="4">
    <source>
        <dbReference type="EMBL" id="KAK4189502.1"/>
    </source>
</evidence>
<dbReference type="InterPro" id="IPR051911">
    <property type="entry name" value="SDR_oxidoreductase"/>
</dbReference>
<protein>
    <submittedName>
        <fullName evidence="4">Short-chain dehydrogenase</fullName>
    </submittedName>
</protein>
<dbReference type="Pfam" id="PF00106">
    <property type="entry name" value="adh_short"/>
    <property type="match status" value="1"/>
</dbReference>
<keyword evidence="2" id="KW-0560">Oxidoreductase</keyword>
<comment type="similarity">
    <text evidence="1 3">Belongs to the short-chain dehydrogenases/reductases (SDR) family.</text>
</comment>
<dbReference type="Gene3D" id="3.40.50.720">
    <property type="entry name" value="NAD(P)-binding Rossmann-like Domain"/>
    <property type="match status" value="1"/>
</dbReference>
<keyword evidence="5" id="KW-1185">Reference proteome</keyword>
<dbReference type="EMBL" id="MU864375">
    <property type="protein sequence ID" value="KAK4189502.1"/>
    <property type="molecule type" value="Genomic_DNA"/>
</dbReference>
<dbReference type="PROSITE" id="PS51257">
    <property type="entry name" value="PROKAR_LIPOPROTEIN"/>
    <property type="match status" value="1"/>
</dbReference>
<dbReference type="InterPro" id="IPR036291">
    <property type="entry name" value="NAD(P)-bd_dom_sf"/>
</dbReference>
<sequence>MSLKQPYSLPPNSVWFITGCSSGIGRALATLIATEHPTHRLVATARDPSSLSYLSSLSSSPDNILILPLDVTSQTSISSAISAALNKFSRIDVLVNNAGYMLSGDTEACPLYGETSPARREMETNFWGTISLTQSVLPIMRDTSHGGVILNVTSMGGRITAPGSAFYHASKWAVEGFIESLAKELRPEWGIRLSLIEPGGVSTNFVDKGTVKISPGHPAYQAEDSPARMLEGYTQDENMRKLWADPGKIAQAMYDVVAIDGVSKPDGIPLRVPLGPDSWGFLMKENERDRKSLEEAKDRALGVGKEGQLEAVAALGFL</sequence>
<dbReference type="PANTHER" id="PTHR43976">
    <property type="entry name" value="SHORT CHAIN DEHYDROGENASE"/>
    <property type="match status" value="1"/>
</dbReference>
<comment type="caution">
    <text evidence="4">The sequence shown here is derived from an EMBL/GenBank/DDBJ whole genome shotgun (WGS) entry which is preliminary data.</text>
</comment>
<dbReference type="PRINTS" id="PR00081">
    <property type="entry name" value="GDHRDH"/>
</dbReference>
<organism evidence="4 5">
    <name type="scientific">Podospora australis</name>
    <dbReference type="NCBI Taxonomy" id="1536484"/>
    <lineage>
        <taxon>Eukaryota</taxon>
        <taxon>Fungi</taxon>
        <taxon>Dikarya</taxon>
        <taxon>Ascomycota</taxon>
        <taxon>Pezizomycotina</taxon>
        <taxon>Sordariomycetes</taxon>
        <taxon>Sordariomycetidae</taxon>
        <taxon>Sordariales</taxon>
        <taxon>Podosporaceae</taxon>
        <taxon>Podospora</taxon>
    </lineage>
</organism>
<evidence type="ECO:0000256" key="1">
    <source>
        <dbReference type="ARBA" id="ARBA00006484"/>
    </source>
</evidence>
<evidence type="ECO:0000256" key="3">
    <source>
        <dbReference type="RuleBase" id="RU000363"/>
    </source>
</evidence>
<reference evidence="4" key="2">
    <citation type="submission" date="2023-05" db="EMBL/GenBank/DDBJ databases">
        <authorList>
            <consortium name="Lawrence Berkeley National Laboratory"/>
            <person name="Steindorff A."/>
            <person name="Hensen N."/>
            <person name="Bonometti L."/>
            <person name="Westerberg I."/>
            <person name="Brannstrom I.O."/>
            <person name="Guillou S."/>
            <person name="Cros-Aarteil S."/>
            <person name="Calhoun S."/>
            <person name="Haridas S."/>
            <person name="Kuo A."/>
            <person name="Mondo S."/>
            <person name="Pangilinan J."/>
            <person name="Riley R."/>
            <person name="Labutti K."/>
            <person name="Andreopoulos B."/>
            <person name="Lipzen A."/>
            <person name="Chen C."/>
            <person name="Yanf M."/>
            <person name="Daum C."/>
            <person name="Ng V."/>
            <person name="Clum A."/>
            <person name="Ohm R."/>
            <person name="Martin F."/>
            <person name="Silar P."/>
            <person name="Natvig D."/>
            <person name="Lalanne C."/>
            <person name="Gautier V."/>
            <person name="Ament-Velasquez S.L."/>
            <person name="Kruys A."/>
            <person name="Hutchinson M.I."/>
            <person name="Powell A.J."/>
            <person name="Barry K."/>
            <person name="Miller A.N."/>
            <person name="Grigoriev I.V."/>
            <person name="Debuchy R."/>
            <person name="Gladieux P."/>
            <person name="Thoren M.H."/>
            <person name="Johannesson H."/>
        </authorList>
    </citation>
    <scope>NUCLEOTIDE SEQUENCE</scope>
    <source>
        <strain evidence="4">PSN309</strain>
    </source>
</reference>
<dbReference type="GO" id="GO:0016491">
    <property type="term" value="F:oxidoreductase activity"/>
    <property type="evidence" value="ECO:0007669"/>
    <property type="project" value="UniProtKB-KW"/>
</dbReference>
<dbReference type="AlphaFoldDB" id="A0AAN7AKL1"/>
<dbReference type="SUPFAM" id="SSF51735">
    <property type="entry name" value="NAD(P)-binding Rossmann-fold domains"/>
    <property type="match status" value="1"/>
</dbReference>
<dbReference type="PANTHER" id="PTHR43976:SF16">
    <property type="entry name" value="SHORT-CHAIN DEHYDROGENASE_REDUCTASE FAMILY PROTEIN"/>
    <property type="match status" value="1"/>
</dbReference>
<reference evidence="4" key="1">
    <citation type="journal article" date="2023" name="Mol. Phylogenet. Evol.">
        <title>Genome-scale phylogeny and comparative genomics of the fungal order Sordariales.</title>
        <authorList>
            <person name="Hensen N."/>
            <person name="Bonometti L."/>
            <person name="Westerberg I."/>
            <person name="Brannstrom I.O."/>
            <person name="Guillou S."/>
            <person name="Cros-Aarteil S."/>
            <person name="Calhoun S."/>
            <person name="Haridas S."/>
            <person name="Kuo A."/>
            <person name="Mondo S."/>
            <person name="Pangilinan J."/>
            <person name="Riley R."/>
            <person name="LaButti K."/>
            <person name="Andreopoulos B."/>
            <person name="Lipzen A."/>
            <person name="Chen C."/>
            <person name="Yan M."/>
            <person name="Daum C."/>
            <person name="Ng V."/>
            <person name="Clum A."/>
            <person name="Steindorff A."/>
            <person name="Ohm R.A."/>
            <person name="Martin F."/>
            <person name="Silar P."/>
            <person name="Natvig D.O."/>
            <person name="Lalanne C."/>
            <person name="Gautier V."/>
            <person name="Ament-Velasquez S.L."/>
            <person name="Kruys A."/>
            <person name="Hutchinson M.I."/>
            <person name="Powell A.J."/>
            <person name="Barry K."/>
            <person name="Miller A.N."/>
            <person name="Grigoriev I.V."/>
            <person name="Debuchy R."/>
            <person name="Gladieux P."/>
            <person name="Hiltunen Thoren M."/>
            <person name="Johannesson H."/>
        </authorList>
    </citation>
    <scope>NUCLEOTIDE SEQUENCE</scope>
    <source>
        <strain evidence="4">PSN309</strain>
    </source>
</reference>
<accession>A0AAN7AKL1</accession>